<keyword evidence="2" id="KW-0732">Signal</keyword>
<proteinExistence type="predicted"/>
<dbReference type="Pfam" id="PF08305">
    <property type="entry name" value="NPCBM"/>
    <property type="match status" value="1"/>
</dbReference>
<gene>
    <name evidence="4" type="ORF">HW115_04805</name>
</gene>
<keyword evidence="5" id="KW-1185">Reference proteome</keyword>
<protein>
    <submittedName>
        <fullName evidence="4">NPCBM/NEW2 domain-containing protein</fullName>
    </submittedName>
</protein>
<dbReference type="InterPro" id="IPR013222">
    <property type="entry name" value="Glyco_hyd_98_carb-bd"/>
</dbReference>
<evidence type="ECO:0000313" key="4">
    <source>
        <dbReference type="EMBL" id="NWK54916.1"/>
    </source>
</evidence>
<feature type="chain" id="PRO_5033010930" evidence="2">
    <location>
        <begin position="22"/>
        <end position="613"/>
    </location>
</feature>
<dbReference type="SUPFAM" id="SSF49785">
    <property type="entry name" value="Galactose-binding domain-like"/>
    <property type="match status" value="1"/>
</dbReference>
<evidence type="ECO:0000259" key="3">
    <source>
        <dbReference type="SMART" id="SM00776"/>
    </source>
</evidence>
<feature type="signal peptide" evidence="2">
    <location>
        <begin position="1"/>
        <end position="21"/>
    </location>
</feature>
<dbReference type="Gene3D" id="2.60.120.1060">
    <property type="entry name" value="NPCBM/NEW2 domain"/>
    <property type="match status" value="1"/>
</dbReference>
<reference evidence="4 5" key="1">
    <citation type="submission" date="2020-07" db="EMBL/GenBank/DDBJ databases">
        <title>Roseicoccus Jingziensis gen. nov., sp. nov., isolated from coastal seawater.</title>
        <authorList>
            <person name="Feng X."/>
        </authorList>
    </citation>
    <scope>NUCLEOTIDE SEQUENCE [LARGE SCALE GENOMIC DNA]</scope>
    <source>
        <strain evidence="4 5">N1E253</strain>
    </source>
</reference>
<dbReference type="InterPro" id="IPR038637">
    <property type="entry name" value="NPCBM_sf"/>
</dbReference>
<dbReference type="SUPFAM" id="SSF55486">
    <property type="entry name" value="Metalloproteases ('zincins'), catalytic domain"/>
    <property type="match status" value="1"/>
</dbReference>
<dbReference type="InterPro" id="IPR008979">
    <property type="entry name" value="Galactose-bd-like_sf"/>
</dbReference>
<evidence type="ECO:0000256" key="1">
    <source>
        <dbReference type="SAM" id="MobiDB-lite"/>
    </source>
</evidence>
<accession>A0A851GBW5</accession>
<comment type="caution">
    <text evidence="4">The sequence shown here is derived from an EMBL/GenBank/DDBJ whole genome shotgun (WGS) entry which is preliminary data.</text>
</comment>
<sequence>MKLRFPLPLACLTMFGTLAHASFTPEQEIKEKVPQAKKIIDSWKNASTKAEKRTVHVVYWSPADRQPAPKHRERLTRVMQEARKFYSNGMDKLGFGPMSISLDLDQDKLLRIHEVQGKHPYTHYRYNSGNEIRDECRPTLEKAGLDLNQETIVLFCNMSNWAPEKKRITQNSPYYAGGTPRNGCAWQVDSPILDPIYLTKQEPKVHDGQYGHISIGKYNSIFCGGVIHELGHALGLPHCCARADEKQRWGTALMGLGNHTYAEDLRGEGKGTFLTLTNGLRLSTHPLFTGHRQEIETRSTSSLSHLQARNDPAFGEKSFSITGSIHTPKNMAPAYAILAYCDPEGGKNYDATTATAIPDKQGRFTLHCTDLKAGKKAQLRLVILHCNGDASSHVGPYSPFSYDYYVDSKGIPHIDALNFAMMFSEVQQANRDKKPEQRKKALESLSRSKVSKAATIAKRLLAEQHLEGKPASISKQKKSIALGDTEPDQVRNGYGEPLYNRMPSDSMILQASGQTFEHGVYAHAPARHQYALAGQWKRLKGQCGLAQNSPGSVRFIIRADGKELWRSAIMRANTLSSYDVDLSGKQSLELIVEDAGDGNRSDWGLWLEPTLER</sequence>
<name>A0A851GBW5_9BACT</name>
<organism evidence="4 5">
    <name type="scientific">Oceaniferula marina</name>
    <dbReference type="NCBI Taxonomy" id="2748318"/>
    <lineage>
        <taxon>Bacteria</taxon>
        <taxon>Pseudomonadati</taxon>
        <taxon>Verrucomicrobiota</taxon>
        <taxon>Verrucomicrobiia</taxon>
        <taxon>Verrucomicrobiales</taxon>
        <taxon>Verrucomicrobiaceae</taxon>
        <taxon>Oceaniferula</taxon>
    </lineage>
</organism>
<evidence type="ECO:0000256" key="2">
    <source>
        <dbReference type="SAM" id="SignalP"/>
    </source>
</evidence>
<dbReference type="EMBL" id="JACBAZ010000002">
    <property type="protein sequence ID" value="NWK54916.1"/>
    <property type="molecule type" value="Genomic_DNA"/>
</dbReference>
<evidence type="ECO:0000313" key="5">
    <source>
        <dbReference type="Proteomes" id="UP000557872"/>
    </source>
</evidence>
<dbReference type="Proteomes" id="UP000557872">
    <property type="component" value="Unassembled WGS sequence"/>
</dbReference>
<dbReference type="SMART" id="SM00776">
    <property type="entry name" value="NPCBM"/>
    <property type="match status" value="1"/>
</dbReference>
<feature type="region of interest" description="Disordered" evidence="1">
    <location>
        <begin position="467"/>
        <end position="491"/>
    </location>
</feature>
<feature type="domain" description="Glycosyl hydrolase family 98 putative carbohydrate-binding module" evidence="3">
    <location>
        <begin position="476"/>
        <end position="613"/>
    </location>
</feature>
<dbReference type="AlphaFoldDB" id="A0A851GBW5"/>
<dbReference type="RefSeq" id="WP_178931464.1">
    <property type="nucleotide sequence ID" value="NZ_JACBAZ010000002.1"/>
</dbReference>